<evidence type="ECO:0000256" key="1">
    <source>
        <dbReference type="ARBA" id="ARBA00001933"/>
    </source>
</evidence>
<evidence type="ECO:0000256" key="2">
    <source>
        <dbReference type="ARBA" id="ARBA00022576"/>
    </source>
</evidence>
<evidence type="ECO:0000313" key="8">
    <source>
        <dbReference type="EMBL" id="QDU66625.1"/>
    </source>
</evidence>
<gene>
    <name evidence="8" type="primary">hisC</name>
    <name evidence="8" type="ORF">Pla133_17010</name>
</gene>
<dbReference type="GO" id="GO:0030170">
    <property type="term" value="F:pyridoxal phosphate binding"/>
    <property type="evidence" value="ECO:0007669"/>
    <property type="project" value="InterPro"/>
</dbReference>
<dbReference type="InterPro" id="IPR004839">
    <property type="entry name" value="Aminotransferase_I/II_large"/>
</dbReference>
<feature type="region of interest" description="Disordered" evidence="6">
    <location>
        <begin position="1"/>
        <end position="37"/>
    </location>
</feature>
<dbReference type="InterPro" id="IPR015421">
    <property type="entry name" value="PyrdxlP-dep_Trfase_major"/>
</dbReference>
<dbReference type="InterPro" id="IPR015422">
    <property type="entry name" value="PyrdxlP-dep_Trfase_small"/>
</dbReference>
<protein>
    <submittedName>
        <fullName evidence="8">Histidinol-phosphate aminotransferase</fullName>
        <ecNumber evidence="8">2.6.1.9</ecNumber>
    </submittedName>
</protein>
<keyword evidence="9" id="KW-1185">Reference proteome</keyword>
<evidence type="ECO:0000256" key="5">
    <source>
        <dbReference type="RuleBase" id="RU003693"/>
    </source>
</evidence>
<evidence type="ECO:0000256" key="3">
    <source>
        <dbReference type="ARBA" id="ARBA00022679"/>
    </source>
</evidence>
<accession>A0A518BI34</accession>
<dbReference type="RefSeq" id="WP_145064444.1">
    <property type="nucleotide sequence ID" value="NZ_CP036287.1"/>
</dbReference>
<dbReference type="AlphaFoldDB" id="A0A518BI34"/>
<dbReference type="InterPro" id="IPR001917">
    <property type="entry name" value="Aminotrans_II_pyridoxalP_BS"/>
</dbReference>
<reference evidence="8 9" key="1">
    <citation type="submission" date="2019-02" db="EMBL/GenBank/DDBJ databases">
        <title>Deep-cultivation of Planctomycetes and their phenomic and genomic characterization uncovers novel biology.</title>
        <authorList>
            <person name="Wiegand S."/>
            <person name="Jogler M."/>
            <person name="Boedeker C."/>
            <person name="Pinto D."/>
            <person name="Vollmers J."/>
            <person name="Rivas-Marin E."/>
            <person name="Kohn T."/>
            <person name="Peeters S.H."/>
            <person name="Heuer A."/>
            <person name="Rast P."/>
            <person name="Oberbeckmann S."/>
            <person name="Bunk B."/>
            <person name="Jeske O."/>
            <person name="Meyerdierks A."/>
            <person name="Storesund J.E."/>
            <person name="Kallscheuer N."/>
            <person name="Luecker S."/>
            <person name="Lage O.M."/>
            <person name="Pohl T."/>
            <person name="Merkel B.J."/>
            <person name="Hornburger P."/>
            <person name="Mueller R.-W."/>
            <person name="Bruemmer F."/>
            <person name="Labrenz M."/>
            <person name="Spormann A.M."/>
            <person name="Op den Camp H."/>
            <person name="Overmann J."/>
            <person name="Amann R."/>
            <person name="Jetten M.S.M."/>
            <person name="Mascher T."/>
            <person name="Medema M.H."/>
            <person name="Devos D.P."/>
            <person name="Kaster A.-K."/>
            <person name="Ovreas L."/>
            <person name="Rohde M."/>
            <person name="Galperin M.Y."/>
            <person name="Jogler C."/>
        </authorList>
    </citation>
    <scope>NUCLEOTIDE SEQUENCE [LARGE SCALE GENOMIC DNA]</scope>
    <source>
        <strain evidence="8 9">Pla133</strain>
    </source>
</reference>
<keyword evidence="4 5" id="KW-0663">Pyridoxal phosphate</keyword>
<evidence type="ECO:0000256" key="4">
    <source>
        <dbReference type="ARBA" id="ARBA00022898"/>
    </source>
</evidence>
<comment type="similarity">
    <text evidence="5">Belongs to the class-II pyridoxal-phosphate-dependent aminotransferase family.</text>
</comment>
<dbReference type="Proteomes" id="UP000316921">
    <property type="component" value="Chromosome"/>
</dbReference>
<dbReference type="EC" id="2.6.1.9" evidence="8"/>
<sequence length="359" mass="37397">MNSNRTTRARMDDAPVRPQGEGLLRLDGNEGPAPPAELSRSLVALDPEDLRRYPDKSELEARLAELHGVDPEQVLVTTGGDGTIAAFAAAFVVPGRRFVHTAPTFAMIPACAELLGAALFPVEWSAGAFPRDPFAEAAAEPGAVAALVTPNNPTGGEAGIDDVLAVADACAPDPLLLDLAYVEFGANDPTAAALGRSNVVVLRTLSKALGLAGLRVGYALGPRDLIAAIRAVAPPYPCSSPALILARAAIDLELPTESAIRRIRAERERLRARLIAAGIDAPPSGGNFVGVRTPRATELFEALRARGVLVRRFEGRADLADLLRISVPVDDPGSARLAAALDSALGELSGARAGLEARS</sequence>
<evidence type="ECO:0000256" key="6">
    <source>
        <dbReference type="SAM" id="MobiDB-lite"/>
    </source>
</evidence>
<keyword evidence="3 8" id="KW-0808">Transferase</keyword>
<dbReference type="GO" id="GO:0004400">
    <property type="term" value="F:histidinol-phosphate transaminase activity"/>
    <property type="evidence" value="ECO:0007669"/>
    <property type="project" value="UniProtKB-EC"/>
</dbReference>
<name>A0A518BI34_9BACT</name>
<dbReference type="PANTHER" id="PTHR42885">
    <property type="entry name" value="HISTIDINOL-PHOSPHATE AMINOTRANSFERASE-RELATED"/>
    <property type="match status" value="1"/>
</dbReference>
<dbReference type="Pfam" id="PF00155">
    <property type="entry name" value="Aminotran_1_2"/>
    <property type="match status" value="1"/>
</dbReference>
<evidence type="ECO:0000313" key="9">
    <source>
        <dbReference type="Proteomes" id="UP000316921"/>
    </source>
</evidence>
<dbReference type="Gene3D" id="3.40.640.10">
    <property type="entry name" value="Type I PLP-dependent aspartate aminotransferase-like (Major domain)"/>
    <property type="match status" value="1"/>
</dbReference>
<dbReference type="KEGG" id="pbap:Pla133_17010"/>
<dbReference type="PROSITE" id="PS00599">
    <property type="entry name" value="AA_TRANSFER_CLASS_2"/>
    <property type="match status" value="1"/>
</dbReference>
<evidence type="ECO:0000259" key="7">
    <source>
        <dbReference type="Pfam" id="PF00155"/>
    </source>
</evidence>
<proteinExistence type="inferred from homology"/>
<dbReference type="Gene3D" id="3.90.1150.10">
    <property type="entry name" value="Aspartate Aminotransferase, domain 1"/>
    <property type="match status" value="1"/>
</dbReference>
<organism evidence="8 9">
    <name type="scientific">Engelhardtia mirabilis</name>
    <dbReference type="NCBI Taxonomy" id="2528011"/>
    <lineage>
        <taxon>Bacteria</taxon>
        <taxon>Pseudomonadati</taxon>
        <taxon>Planctomycetota</taxon>
        <taxon>Planctomycetia</taxon>
        <taxon>Planctomycetia incertae sedis</taxon>
        <taxon>Engelhardtia</taxon>
    </lineage>
</organism>
<dbReference type="InterPro" id="IPR015424">
    <property type="entry name" value="PyrdxlP-dep_Trfase"/>
</dbReference>
<dbReference type="EMBL" id="CP036287">
    <property type="protein sequence ID" value="QDU66625.1"/>
    <property type="molecule type" value="Genomic_DNA"/>
</dbReference>
<feature type="domain" description="Aminotransferase class I/classII large" evidence="7">
    <location>
        <begin position="44"/>
        <end position="340"/>
    </location>
</feature>
<keyword evidence="2 8" id="KW-0032">Aminotransferase</keyword>
<dbReference type="CDD" id="cd00609">
    <property type="entry name" value="AAT_like"/>
    <property type="match status" value="1"/>
</dbReference>
<dbReference type="PANTHER" id="PTHR42885:SF2">
    <property type="entry name" value="HISTIDINOL-PHOSPHATE AMINOTRANSFERASE"/>
    <property type="match status" value="1"/>
</dbReference>
<comment type="cofactor">
    <cofactor evidence="1 5">
        <name>pyridoxal 5'-phosphate</name>
        <dbReference type="ChEBI" id="CHEBI:597326"/>
    </cofactor>
</comment>
<dbReference type="SUPFAM" id="SSF53383">
    <property type="entry name" value="PLP-dependent transferases"/>
    <property type="match status" value="1"/>
</dbReference>